<dbReference type="AlphaFoldDB" id="A0A510UG88"/>
<name>A0A510UG88_ALIFS</name>
<feature type="chain" id="PRO_5042721625" evidence="1">
    <location>
        <begin position="22"/>
        <end position="49"/>
    </location>
</feature>
<comment type="caution">
    <text evidence="2">The sequence shown here is derived from an EMBL/GenBank/DDBJ whole genome shotgun (WGS) entry which is preliminary data.</text>
</comment>
<dbReference type="Proteomes" id="UP000321787">
    <property type="component" value="Unassembled WGS sequence"/>
</dbReference>
<evidence type="ECO:0000313" key="2">
    <source>
        <dbReference type="EMBL" id="GEK13577.1"/>
    </source>
</evidence>
<dbReference type="RefSeq" id="WP_011263433.1">
    <property type="nucleotide sequence ID" value="NZ_BJTZ01000007.1"/>
</dbReference>
<feature type="signal peptide" evidence="1">
    <location>
        <begin position="1"/>
        <end position="21"/>
    </location>
</feature>
<protein>
    <submittedName>
        <fullName evidence="2">Uncharacterized protein</fullName>
    </submittedName>
</protein>
<dbReference type="GeneID" id="54166566"/>
<dbReference type="Proteomes" id="UP000448038">
    <property type="component" value="Unassembled WGS sequence"/>
</dbReference>
<dbReference type="EMBL" id="WOBN01000038">
    <property type="protein sequence ID" value="MUK51143.1"/>
    <property type="molecule type" value="Genomic_DNA"/>
</dbReference>
<dbReference type="EMBL" id="BJTZ01000007">
    <property type="protein sequence ID" value="GEK13577.1"/>
    <property type="molecule type" value="Genomic_DNA"/>
</dbReference>
<reference evidence="2 4" key="1">
    <citation type="submission" date="2019-07" db="EMBL/GenBank/DDBJ databases">
        <title>Whole genome shotgun sequence of Aliivibrio fischeri NBRC 101058.</title>
        <authorList>
            <person name="Hosoyama A."/>
            <person name="Uohara A."/>
            <person name="Ohji S."/>
            <person name="Ichikawa N."/>
        </authorList>
    </citation>
    <scope>NUCLEOTIDE SEQUENCE [LARGE SCALE GENOMIC DNA]</scope>
    <source>
        <strain evidence="2 4">NBRC 101058</strain>
    </source>
</reference>
<reference evidence="3 5" key="2">
    <citation type="submission" date="2019-11" db="EMBL/GenBank/DDBJ databases">
        <title>Using colonization assays and comparative genomics to discover symbiosis behaviors and factors in Vibrio fischeri.</title>
        <authorList>
            <person name="Bongrand C."/>
            <person name="Moriano-Gutierrez S."/>
            <person name="Arevalo P."/>
            <person name="Mcfall-Ngai M."/>
            <person name="Visick K."/>
            <person name="Polz M.F."/>
            <person name="Ruby E.G."/>
        </authorList>
    </citation>
    <scope>NUCLEOTIDE SEQUENCE [LARGE SCALE GENOMIC DNA]</scope>
    <source>
        <strain evidence="5">emors.4.1</strain>
        <strain evidence="3">Emors.4.1</strain>
    </source>
</reference>
<keyword evidence="1" id="KW-0732">Signal</keyword>
<evidence type="ECO:0000313" key="5">
    <source>
        <dbReference type="Proteomes" id="UP000448038"/>
    </source>
</evidence>
<organism evidence="2 4">
    <name type="scientific">Aliivibrio fischeri</name>
    <name type="common">Vibrio fischeri</name>
    <dbReference type="NCBI Taxonomy" id="668"/>
    <lineage>
        <taxon>Bacteria</taxon>
        <taxon>Pseudomonadati</taxon>
        <taxon>Pseudomonadota</taxon>
        <taxon>Gammaproteobacteria</taxon>
        <taxon>Vibrionales</taxon>
        <taxon>Vibrionaceae</taxon>
        <taxon>Aliivibrio</taxon>
    </lineage>
</organism>
<evidence type="ECO:0000313" key="3">
    <source>
        <dbReference type="EMBL" id="MUK51143.1"/>
    </source>
</evidence>
<proteinExistence type="predicted"/>
<sequence length="49" mass="5337">MKKIIVIIAAVFALSVGTAYAFNGHLGHGMDISMPHFNLFHDSDCGDHH</sequence>
<evidence type="ECO:0000313" key="4">
    <source>
        <dbReference type="Proteomes" id="UP000321787"/>
    </source>
</evidence>
<accession>A0A510UG88</accession>
<evidence type="ECO:0000256" key="1">
    <source>
        <dbReference type="SAM" id="SignalP"/>
    </source>
</evidence>
<gene>
    <name evidence="2" type="ORF">AFI02nite_16130</name>
    <name evidence="3" type="ORF">GNP88_18590</name>
</gene>